<keyword evidence="2" id="KW-0175">Coiled coil</keyword>
<dbReference type="InterPro" id="IPR013762">
    <property type="entry name" value="Integrase-like_cat_sf"/>
</dbReference>
<evidence type="ECO:0000256" key="2">
    <source>
        <dbReference type="SAM" id="Coils"/>
    </source>
</evidence>
<gene>
    <name evidence="3" type="ORF">ACFQ2T_08075</name>
</gene>
<comment type="caution">
    <text evidence="3">The sequence shown here is derived from an EMBL/GenBank/DDBJ whole genome shotgun (WGS) entry which is preliminary data.</text>
</comment>
<accession>A0ABW3P8B1</accession>
<keyword evidence="1" id="KW-0233">DNA recombination</keyword>
<feature type="coiled-coil region" evidence="2">
    <location>
        <begin position="289"/>
        <end position="316"/>
    </location>
</feature>
<name>A0ABW3P8B1_9PROT</name>
<proteinExistence type="predicted"/>
<dbReference type="RefSeq" id="WP_379032863.1">
    <property type="nucleotide sequence ID" value="NZ_JBHTLN010000001.1"/>
</dbReference>
<dbReference type="Gene3D" id="1.10.443.10">
    <property type="entry name" value="Intergrase catalytic core"/>
    <property type="match status" value="1"/>
</dbReference>
<evidence type="ECO:0000256" key="1">
    <source>
        <dbReference type="ARBA" id="ARBA00023172"/>
    </source>
</evidence>
<protein>
    <recommendedName>
        <fullName evidence="5">Integrase</fullName>
    </recommendedName>
</protein>
<organism evidence="3 4">
    <name type="scientific">Methylophilus flavus</name>
    <dbReference type="NCBI Taxonomy" id="640084"/>
    <lineage>
        <taxon>Bacteria</taxon>
        <taxon>Pseudomonadati</taxon>
        <taxon>Pseudomonadota</taxon>
        <taxon>Betaproteobacteria</taxon>
        <taxon>Nitrosomonadales</taxon>
        <taxon>Methylophilaceae</taxon>
        <taxon>Methylophilus</taxon>
    </lineage>
</organism>
<dbReference type="SUPFAM" id="SSF56349">
    <property type="entry name" value="DNA breaking-rejoining enzymes"/>
    <property type="match status" value="1"/>
</dbReference>
<reference evidence="4" key="1">
    <citation type="journal article" date="2019" name="Int. J. Syst. Evol. Microbiol.">
        <title>The Global Catalogue of Microorganisms (GCM) 10K type strain sequencing project: providing services to taxonomists for standard genome sequencing and annotation.</title>
        <authorList>
            <consortium name="The Broad Institute Genomics Platform"/>
            <consortium name="The Broad Institute Genome Sequencing Center for Infectious Disease"/>
            <person name="Wu L."/>
            <person name="Ma J."/>
        </authorList>
    </citation>
    <scope>NUCLEOTIDE SEQUENCE [LARGE SCALE GENOMIC DNA]</scope>
    <source>
        <strain evidence="4">CCUG 58411</strain>
    </source>
</reference>
<keyword evidence="4" id="KW-1185">Reference proteome</keyword>
<evidence type="ECO:0000313" key="3">
    <source>
        <dbReference type="EMBL" id="MFD1122454.1"/>
    </source>
</evidence>
<dbReference type="EMBL" id="JBHTLN010000001">
    <property type="protein sequence ID" value="MFD1122454.1"/>
    <property type="molecule type" value="Genomic_DNA"/>
</dbReference>
<sequence>MTLSTRKTVIYDLPFPQNAAILKPEAVKLRFPNRRTTDIGAICYLKRESGLDGFQSDRGRFDGQRVDMDTFSPDRAKLVIDLMDHISDELKLSGKRPETIRDSVARFLAFMFWADTNDFQNVLSSAETAKFAVRAYIRHLRERVMTNSISINGAARQQSTVADFIGRFLGVDDLTRGFSLLRVNPATKEITNPPSENAQARVLRLCEALFDGLGTFVLENKPYPLALIVPTYLSYPEGILWIFPSTTWSISQDVLANGSLKRSLGYNFKEGRLSTLEELLCTKRFSDNRQAAHNAINSAKRQLHKANADKSHTQRKRLGMNALHSFILLFLAQTGMNWAQVITLQWTDDYDVGATHQGFRTIKWRADNKSISFELPVSFMPRFREYLQLRKFLLGDQTSSFLFFTLGLNVNSPPTQYQHSSTGHIYNMLRRIDPEITPVTSREWRAAKSDWLIRNTDISTAALVLQNTEKTVLAHYAAGSEAAQIEEIGGFFNKISEMVIDKVQIAEGGVDRAVGYCSSYGAPNIVNAAAPIQPDCKALEGCFFCEKYRVHADETDTRKLISCRYCLQQTIQFSGSDETQFKLIPIFEKIEEALSEISLRDKDLVIRITKEVQDDGKLDPYWARKLEMLMEIGLAG</sequence>
<evidence type="ECO:0008006" key="5">
    <source>
        <dbReference type="Google" id="ProtNLM"/>
    </source>
</evidence>
<evidence type="ECO:0000313" key="4">
    <source>
        <dbReference type="Proteomes" id="UP001597206"/>
    </source>
</evidence>
<dbReference type="InterPro" id="IPR011010">
    <property type="entry name" value="DNA_brk_join_enz"/>
</dbReference>
<dbReference type="Proteomes" id="UP001597206">
    <property type="component" value="Unassembled WGS sequence"/>
</dbReference>